<organism evidence="10">
    <name type="scientific">Muribaculaceae bacterium Z82</name>
    <dbReference type="NCBI Taxonomy" id="2304548"/>
    <lineage>
        <taxon>Bacteria</taxon>
        <taxon>Pseudomonadati</taxon>
        <taxon>Bacteroidota</taxon>
        <taxon>Bacteroidia</taxon>
        <taxon>Bacteroidales</taxon>
        <taxon>Muribaculaceae</taxon>
    </lineage>
</organism>
<evidence type="ECO:0000256" key="5">
    <source>
        <dbReference type="ARBA" id="ARBA00022801"/>
    </source>
</evidence>
<evidence type="ECO:0000256" key="3">
    <source>
        <dbReference type="ARBA" id="ARBA00022679"/>
    </source>
</evidence>
<evidence type="ECO:0000313" key="10">
    <source>
        <dbReference type="EMBL" id="NBI34823.1"/>
    </source>
</evidence>
<dbReference type="AlphaFoldDB" id="A0A7C9NBE2"/>
<dbReference type="GO" id="GO:0005507">
    <property type="term" value="F:copper ion binding"/>
    <property type="evidence" value="ECO:0007669"/>
    <property type="project" value="TreeGrafter"/>
</dbReference>
<sequence length="275" mass="28523">MKLPLPTLQARSCAGLSFLTDEALFGACGVRMGFTRRGGGASLPPYDSLNLGSHVGDDLEAVRENRRRLLDAVGLGGTRLLMANQVHGSSVLSVDDGSDEKLDRVAAQAGAGADGLAVGVPGVTALLCFADCVPVVVVSASGAFAVAHAGWRGAFADIPRKAVEVLRALDADRGGDGSPFRYNAYIGPHIMAECYQCDPDLVSQFVERFGPECAWDGDHLSLDAAVRASLLGAGVAAERIVSAGVCTACSTEDYYSYRASGGVCGRHGAFAGRKE</sequence>
<keyword evidence="5" id="KW-0378">Hydrolase</keyword>
<evidence type="ECO:0000256" key="9">
    <source>
        <dbReference type="ARBA" id="ARBA00049893"/>
    </source>
</evidence>
<evidence type="ECO:0000256" key="6">
    <source>
        <dbReference type="ARBA" id="ARBA00022833"/>
    </source>
</evidence>
<comment type="similarity">
    <text evidence="2">Belongs to the purine nucleoside phosphorylase YfiH/LACC1 family.</text>
</comment>
<comment type="catalytic activity">
    <reaction evidence="8">
        <text>adenosine + phosphate = alpha-D-ribose 1-phosphate + adenine</text>
        <dbReference type="Rhea" id="RHEA:27642"/>
        <dbReference type="ChEBI" id="CHEBI:16335"/>
        <dbReference type="ChEBI" id="CHEBI:16708"/>
        <dbReference type="ChEBI" id="CHEBI:43474"/>
        <dbReference type="ChEBI" id="CHEBI:57720"/>
        <dbReference type="EC" id="2.4.2.1"/>
    </reaction>
    <physiologicalReaction direction="left-to-right" evidence="8">
        <dbReference type="Rhea" id="RHEA:27643"/>
    </physiologicalReaction>
</comment>
<keyword evidence="6" id="KW-0862">Zinc</keyword>
<dbReference type="SUPFAM" id="SSF64438">
    <property type="entry name" value="CNF1/YfiH-like putative cysteine hydrolases"/>
    <property type="match status" value="1"/>
</dbReference>
<dbReference type="EMBL" id="QWKH01000048">
    <property type="protein sequence ID" value="NBI34823.1"/>
    <property type="molecule type" value="Genomic_DNA"/>
</dbReference>
<dbReference type="PANTHER" id="PTHR30616">
    <property type="entry name" value="UNCHARACTERIZED PROTEIN YFIH"/>
    <property type="match status" value="1"/>
</dbReference>
<dbReference type="InterPro" id="IPR003730">
    <property type="entry name" value="Cu_polyphenol_OxRdtase"/>
</dbReference>
<comment type="caution">
    <text evidence="10">The sequence shown here is derived from an EMBL/GenBank/DDBJ whole genome shotgun (WGS) entry which is preliminary data.</text>
</comment>
<dbReference type="GO" id="GO:0017061">
    <property type="term" value="F:S-methyl-5-thioadenosine phosphorylase activity"/>
    <property type="evidence" value="ECO:0007669"/>
    <property type="project" value="UniProtKB-EC"/>
</dbReference>
<evidence type="ECO:0000256" key="7">
    <source>
        <dbReference type="ARBA" id="ARBA00047989"/>
    </source>
</evidence>
<dbReference type="InterPro" id="IPR011324">
    <property type="entry name" value="Cytotoxic_necrot_fac-like_cat"/>
</dbReference>
<comment type="catalytic activity">
    <reaction evidence="7">
        <text>adenosine + H2O + H(+) = inosine + NH4(+)</text>
        <dbReference type="Rhea" id="RHEA:24408"/>
        <dbReference type="ChEBI" id="CHEBI:15377"/>
        <dbReference type="ChEBI" id="CHEBI:15378"/>
        <dbReference type="ChEBI" id="CHEBI:16335"/>
        <dbReference type="ChEBI" id="CHEBI:17596"/>
        <dbReference type="ChEBI" id="CHEBI:28938"/>
        <dbReference type="EC" id="3.5.4.4"/>
    </reaction>
    <physiologicalReaction direction="left-to-right" evidence="7">
        <dbReference type="Rhea" id="RHEA:24409"/>
    </physiologicalReaction>
</comment>
<dbReference type="Gene3D" id="3.60.140.10">
    <property type="entry name" value="CNF1/YfiH-like putative cysteine hydrolases"/>
    <property type="match status" value="1"/>
</dbReference>
<protein>
    <submittedName>
        <fullName evidence="10">Laccase domain-containing protein</fullName>
    </submittedName>
</protein>
<name>A0A7C9NBE2_9BACT</name>
<comment type="catalytic activity">
    <reaction evidence="1">
        <text>inosine + phosphate = alpha-D-ribose 1-phosphate + hypoxanthine</text>
        <dbReference type="Rhea" id="RHEA:27646"/>
        <dbReference type="ChEBI" id="CHEBI:17368"/>
        <dbReference type="ChEBI" id="CHEBI:17596"/>
        <dbReference type="ChEBI" id="CHEBI:43474"/>
        <dbReference type="ChEBI" id="CHEBI:57720"/>
        <dbReference type="EC" id="2.4.2.1"/>
    </reaction>
    <physiologicalReaction direction="left-to-right" evidence="1">
        <dbReference type="Rhea" id="RHEA:27647"/>
    </physiologicalReaction>
</comment>
<dbReference type="CDD" id="cd16833">
    <property type="entry name" value="YfiH"/>
    <property type="match status" value="1"/>
</dbReference>
<comment type="catalytic activity">
    <reaction evidence="9">
        <text>S-methyl-5'-thioadenosine + phosphate = 5-(methylsulfanyl)-alpha-D-ribose 1-phosphate + adenine</text>
        <dbReference type="Rhea" id="RHEA:11852"/>
        <dbReference type="ChEBI" id="CHEBI:16708"/>
        <dbReference type="ChEBI" id="CHEBI:17509"/>
        <dbReference type="ChEBI" id="CHEBI:43474"/>
        <dbReference type="ChEBI" id="CHEBI:58533"/>
        <dbReference type="EC" id="2.4.2.28"/>
    </reaction>
    <physiologicalReaction direction="left-to-right" evidence="9">
        <dbReference type="Rhea" id="RHEA:11853"/>
    </physiologicalReaction>
</comment>
<gene>
    <name evidence="10" type="ORF">D1639_07230</name>
</gene>
<dbReference type="InterPro" id="IPR038371">
    <property type="entry name" value="Cu_polyphenol_OxRdtase_sf"/>
</dbReference>
<evidence type="ECO:0000256" key="1">
    <source>
        <dbReference type="ARBA" id="ARBA00000553"/>
    </source>
</evidence>
<dbReference type="GO" id="GO:0016787">
    <property type="term" value="F:hydrolase activity"/>
    <property type="evidence" value="ECO:0007669"/>
    <property type="project" value="UniProtKB-KW"/>
</dbReference>
<dbReference type="PANTHER" id="PTHR30616:SF2">
    <property type="entry name" value="PURINE NUCLEOSIDE PHOSPHORYLASE LACC1"/>
    <property type="match status" value="1"/>
</dbReference>
<reference evidence="10" key="1">
    <citation type="submission" date="2018-08" db="EMBL/GenBank/DDBJ databases">
        <title>Murine metabolic-syndrome-specific gut microbial biobank.</title>
        <authorList>
            <person name="Liu C."/>
        </authorList>
    </citation>
    <scope>NUCLEOTIDE SEQUENCE [LARGE SCALE GENOMIC DNA]</scope>
    <source>
        <strain evidence="10">Z82</strain>
    </source>
</reference>
<evidence type="ECO:0000256" key="4">
    <source>
        <dbReference type="ARBA" id="ARBA00022723"/>
    </source>
</evidence>
<keyword evidence="4" id="KW-0479">Metal-binding</keyword>
<dbReference type="Pfam" id="PF02578">
    <property type="entry name" value="Cu-oxidase_4"/>
    <property type="match status" value="1"/>
</dbReference>
<evidence type="ECO:0000256" key="2">
    <source>
        <dbReference type="ARBA" id="ARBA00007353"/>
    </source>
</evidence>
<proteinExistence type="inferred from homology"/>
<evidence type="ECO:0000256" key="8">
    <source>
        <dbReference type="ARBA" id="ARBA00048968"/>
    </source>
</evidence>
<keyword evidence="3" id="KW-0808">Transferase</keyword>
<accession>A0A7C9NBE2</accession>